<dbReference type="PANTHER" id="PTHR21660">
    <property type="entry name" value="THIOESTERASE SUPERFAMILY MEMBER-RELATED"/>
    <property type="match status" value="1"/>
</dbReference>
<dbReference type="OrthoDB" id="9813282at2"/>
<dbReference type="CDD" id="cd03443">
    <property type="entry name" value="PaaI_thioesterase"/>
    <property type="match status" value="1"/>
</dbReference>
<dbReference type="Pfam" id="PF03061">
    <property type="entry name" value="4HBT"/>
    <property type="match status" value="1"/>
</dbReference>
<dbReference type="InterPro" id="IPR029069">
    <property type="entry name" value="HotDog_dom_sf"/>
</dbReference>
<accession>A0A5B2VHC8</accession>
<evidence type="ECO:0000313" key="5">
    <source>
        <dbReference type="Proteomes" id="UP000323142"/>
    </source>
</evidence>
<evidence type="ECO:0000313" key="4">
    <source>
        <dbReference type="EMBL" id="KAA2237739.1"/>
    </source>
</evidence>
<name>A0A5B2VHC8_9HYPH</name>
<dbReference type="SUPFAM" id="SSF54637">
    <property type="entry name" value="Thioesterase/thiol ester dehydrase-isomerase"/>
    <property type="match status" value="1"/>
</dbReference>
<dbReference type="RefSeq" id="WP_149816705.1">
    <property type="nucleotide sequence ID" value="NZ_VUOA01000018.1"/>
</dbReference>
<dbReference type="Proteomes" id="UP000323142">
    <property type="component" value="Unassembled WGS sequence"/>
</dbReference>
<dbReference type="InterPro" id="IPR039298">
    <property type="entry name" value="ACOT13"/>
</dbReference>
<dbReference type="NCBIfam" id="TIGR00369">
    <property type="entry name" value="unchar_dom_1"/>
    <property type="match status" value="1"/>
</dbReference>
<evidence type="ECO:0000256" key="2">
    <source>
        <dbReference type="ARBA" id="ARBA00022801"/>
    </source>
</evidence>
<comment type="similarity">
    <text evidence="1">Belongs to the thioesterase PaaI family.</text>
</comment>
<evidence type="ECO:0000259" key="3">
    <source>
        <dbReference type="Pfam" id="PF03061"/>
    </source>
</evidence>
<keyword evidence="2" id="KW-0378">Hydrolase</keyword>
<dbReference type="AlphaFoldDB" id="A0A5B2VHC8"/>
<dbReference type="PANTHER" id="PTHR21660:SF1">
    <property type="entry name" value="ACYL-COENZYME A THIOESTERASE 13"/>
    <property type="match status" value="1"/>
</dbReference>
<sequence>MSDPNLEREQVDGSPLQRLLGYRLEAWEPDGARLAYEIRPEHLNRAGLLHGGIITTVLDTAAGYAGVYCATPGEVRRTLTLSFTTSYVASVKAGRLVATGRRIGGGRSIFYANAELHDGDGRLIAHGTGTFRYVSL</sequence>
<gene>
    <name evidence="4" type="ORF">F0L46_08670</name>
</gene>
<reference evidence="4 5" key="1">
    <citation type="submission" date="2019-09" db="EMBL/GenBank/DDBJ databases">
        <title>Salinarimonas rosea gen. nov., sp. nov., a new member of the a-2 subgroup of the Proteobacteria.</title>
        <authorList>
            <person name="Liu J."/>
        </authorList>
    </citation>
    <scope>NUCLEOTIDE SEQUENCE [LARGE SCALE GENOMIC DNA]</scope>
    <source>
        <strain evidence="4 5">BN140002</strain>
    </source>
</reference>
<dbReference type="InterPro" id="IPR003736">
    <property type="entry name" value="PAAI_dom"/>
</dbReference>
<dbReference type="EMBL" id="VUOA01000018">
    <property type="protein sequence ID" value="KAA2237739.1"/>
    <property type="molecule type" value="Genomic_DNA"/>
</dbReference>
<proteinExistence type="inferred from homology"/>
<reference evidence="4 5" key="2">
    <citation type="submission" date="2019-09" db="EMBL/GenBank/DDBJ databases">
        <authorList>
            <person name="Jin C."/>
        </authorList>
    </citation>
    <scope>NUCLEOTIDE SEQUENCE [LARGE SCALE GENOMIC DNA]</scope>
    <source>
        <strain evidence="4 5">BN140002</strain>
    </source>
</reference>
<organism evidence="4 5">
    <name type="scientific">Salinarimonas soli</name>
    <dbReference type="NCBI Taxonomy" id="1638099"/>
    <lineage>
        <taxon>Bacteria</taxon>
        <taxon>Pseudomonadati</taxon>
        <taxon>Pseudomonadota</taxon>
        <taxon>Alphaproteobacteria</taxon>
        <taxon>Hyphomicrobiales</taxon>
        <taxon>Salinarimonadaceae</taxon>
        <taxon>Salinarimonas</taxon>
    </lineage>
</organism>
<evidence type="ECO:0000256" key="1">
    <source>
        <dbReference type="ARBA" id="ARBA00008324"/>
    </source>
</evidence>
<dbReference type="GO" id="GO:0047617">
    <property type="term" value="F:fatty acyl-CoA hydrolase activity"/>
    <property type="evidence" value="ECO:0007669"/>
    <property type="project" value="InterPro"/>
</dbReference>
<dbReference type="InterPro" id="IPR006683">
    <property type="entry name" value="Thioestr_dom"/>
</dbReference>
<keyword evidence="5" id="KW-1185">Reference proteome</keyword>
<dbReference type="Gene3D" id="3.10.129.10">
    <property type="entry name" value="Hotdog Thioesterase"/>
    <property type="match status" value="1"/>
</dbReference>
<feature type="domain" description="Thioesterase" evidence="3">
    <location>
        <begin position="47"/>
        <end position="124"/>
    </location>
</feature>
<comment type="caution">
    <text evidence="4">The sequence shown here is derived from an EMBL/GenBank/DDBJ whole genome shotgun (WGS) entry which is preliminary data.</text>
</comment>
<protein>
    <submittedName>
        <fullName evidence="4">PaaI family thioesterase</fullName>
    </submittedName>
</protein>